<evidence type="ECO:0000256" key="4">
    <source>
        <dbReference type="ARBA" id="ARBA00022801"/>
    </source>
</evidence>
<gene>
    <name evidence="6" type="primary">rnd</name>
    <name evidence="8" type="ORF">EV688_107117</name>
</gene>
<comment type="subcellular location">
    <subcellularLocation>
        <location evidence="6">Cytoplasm</location>
    </subcellularLocation>
</comment>
<name>A0A4R2L8Z8_9GAMM</name>
<evidence type="ECO:0000256" key="6">
    <source>
        <dbReference type="HAMAP-Rule" id="MF_01899"/>
    </source>
</evidence>
<dbReference type="InterPro" id="IPR044876">
    <property type="entry name" value="HRDC_dom_sf"/>
</dbReference>
<dbReference type="PANTHER" id="PTHR47649">
    <property type="entry name" value="RIBONUCLEASE D"/>
    <property type="match status" value="1"/>
</dbReference>
<dbReference type="InterPro" id="IPR006292">
    <property type="entry name" value="RNase_D"/>
</dbReference>
<dbReference type="EC" id="3.1.13.5" evidence="6"/>
<evidence type="ECO:0000313" key="9">
    <source>
        <dbReference type="Proteomes" id="UP000294980"/>
    </source>
</evidence>
<evidence type="ECO:0000256" key="2">
    <source>
        <dbReference type="ARBA" id="ARBA00022694"/>
    </source>
</evidence>
<keyword evidence="4 6" id="KW-0378">Hydrolase</keyword>
<dbReference type="InterPro" id="IPR051086">
    <property type="entry name" value="RNase_D-like"/>
</dbReference>
<dbReference type="InterPro" id="IPR002121">
    <property type="entry name" value="HRDC_dom"/>
</dbReference>
<dbReference type="CDD" id="cd06142">
    <property type="entry name" value="RNaseD_exo"/>
    <property type="match status" value="1"/>
</dbReference>
<dbReference type="GO" id="GO:0005737">
    <property type="term" value="C:cytoplasm"/>
    <property type="evidence" value="ECO:0007669"/>
    <property type="project" value="UniProtKB-SubCell"/>
</dbReference>
<dbReference type="Proteomes" id="UP000294980">
    <property type="component" value="Unassembled WGS sequence"/>
</dbReference>
<reference evidence="8 9" key="1">
    <citation type="submission" date="2019-03" db="EMBL/GenBank/DDBJ databases">
        <title>Genomic Encyclopedia of Type Strains, Phase IV (KMG-IV): sequencing the most valuable type-strain genomes for metagenomic binning, comparative biology and taxonomic classification.</title>
        <authorList>
            <person name="Goeker M."/>
        </authorList>
    </citation>
    <scope>NUCLEOTIDE SEQUENCE [LARGE SCALE GENOMIC DNA]</scope>
    <source>
        <strain evidence="8 9">DSM 23344</strain>
    </source>
</reference>
<keyword evidence="3 6" id="KW-0540">Nuclease</keyword>
<dbReference type="GO" id="GO:0008408">
    <property type="term" value="F:3'-5' exonuclease activity"/>
    <property type="evidence" value="ECO:0007669"/>
    <property type="project" value="InterPro"/>
</dbReference>
<keyword evidence="2 6" id="KW-0819">tRNA processing</keyword>
<dbReference type="PANTHER" id="PTHR47649:SF1">
    <property type="entry name" value="RIBONUCLEASE D"/>
    <property type="match status" value="1"/>
</dbReference>
<dbReference type="PROSITE" id="PS50967">
    <property type="entry name" value="HRDC"/>
    <property type="match status" value="1"/>
</dbReference>
<dbReference type="HAMAP" id="MF_01899">
    <property type="entry name" value="RNase_D"/>
    <property type="match status" value="1"/>
</dbReference>
<dbReference type="InterPro" id="IPR012337">
    <property type="entry name" value="RNaseH-like_sf"/>
</dbReference>
<comment type="cofactor">
    <cofactor evidence="6">
        <name>a divalent metal cation</name>
        <dbReference type="ChEBI" id="CHEBI:60240"/>
    </cofactor>
</comment>
<dbReference type="RefSeq" id="WP_240624354.1">
    <property type="nucleotide sequence ID" value="NZ_QQSW01000009.1"/>
</dbReference>
<comment type="caution">
    <text evidence="8">The sequence shown here is derived from an EMBL/GenBank/DDBJ whole genome shotgun (WGS) entry which is preliminary data.</text>
</comment>
<dbReference type="GO" id="GO:0042780">
    <property type="term" value="P:tRNA 3'-end processing"/>
    <property type="evidence" value="ECO:0007669"/>
    <property type="project" value="UniProtKB-UniRule"/>
</dbReference>
<feature type="domain" description="HRDC" evidence="7">
    <location>
        <begin position="203"/>
        <end position="283"/>
    </location>
</feature>
<evidence type="ECO:0000256" key="3">
    <source>
        <dbReference type="ARBA" id="ARBA00022722"/>
    </source>
</evidence>
<dbReference type="Pfam" id="PF00570">
    <property type="entry name" value="HRDC"/>
    <property type="match status" value="1"/>
</dbReference>
<accession>A0A4R2L8Z8</accession>
<dbReference type="GO" id="GO:0000166">
    <property type="term" value="F:nucleotide binding"/>
    <property type="evidence" value="ECO:0007669"/>
    <property type="project" value="InterPro"/>
</dbReference>
<dbReference type="InterPro" id="IPR010997">
    <property type="entry name" value="HRDC-like_sf"/>
</dbReference>
<evidence type="ECO:0000256" key="5">
    <source>
        <dbReference type="ARBA" id="ARBA00022839"/>
    </source>
</evidence>
<dbReference type="Pfam" id="PF01612">
    <property type="entry name" value="DNA_pol_A_exo1"/>
    <property type="match status" value="1"/>
</dbReference>
<comment type="catalytic activity">
    <reaction evidence="6">
        <text>Exonucleolytic cleavage that removes extra residues from the 3'-terminus of tRNA to produce 5'-mononucleotides.</text>
        <dbReference type="EC" id="3.1.13.5"/>
    </reaction>
</comment>
<dbReference type="InterPro" id="IPR002562">
    <property type="entry name" value="3'-5'_exonuclease_dom"/>
</dbReference>
<dbReference type="GO" id="GO:0003676">
    <property type="term" value="F:nucleic acid binding"/>
    <property type="evidence" value="ECO:0007669"/>
    <property type="project" value="InterPro"/>
</dbReference>
<proteinExistence type="inferred from homology"/>
<dbReference type="AlphaFoldDB" id="A0A4R2L8Z8"/>
<dbReference type="SMART" id="SM00341">
    <property type="entry name" value="HRDC"/>
    <property type="match status" value="1"/>
</dbReference>
<dbReference type="SUPFAM" id="SSF47819">
    <property type="entry name" value="HRDC-like"/>
    <property type="match status" value="2"/>
</dbReference>
<comment type="function">
    <text evidence="6">Exonuclease involved in the 3' processing of various precursor tRNAs. Initiates hydrolysis at the 3'-terminus of an RNA molecule and releases 5'-mononucleotides.</text>
</comment>
<dbReference type="Gene3D" id="1.10.150.80">
    <property type="entry name" value="HRDC domain"/>
    <property type="match status" value="1"/>
</dbReference>
<keyword evidence="1 6" id="KW-0963">Cytoplasm</keyword>
<dbReference type="Gene3D" id="3.30.420.10">
    <property type="entry name" value="Ribonuclease H-like superfamily/Ribonuclease H"/>
    <property type="match status" value="1"/>
</dbReference>
<evidence type="ECO:0000259" key="7">
    <source>
        <dbReference type="PROSITE" id="PS50967"/>
    </source>
</evidence>
<organism evidence="8 9">
    <name type="scientific">Chromatocurvus halotolerans</name>
    <dbReference type="NCBI Taxonomy" id="1132028"/>
    <lineage>
        <taxon>Bacteria</taxon>
        <taxon>Pseudomonadati</taxon>
        <taxon>Pseudomonadota</taxon>
        <taxon>Gammaproteobacteria</taxon>
        <taxon>Cellvibrionales</taxon>
        <taxon>Halieaceae</taxon>
        <taxon>Chromatocurvus</taxon>
    </lineage>
</organism>
<dbReference type="GO" id="GO:0033890">
    <property type="term" value="F:ribonuclease D activity"/>
    <property type="evidence" value="ECO:0007669"/>
    <property type="project" value="UniProtKB-UniRule"/>
</dbReference>
<dbReference type="EMBL" id="SLWX01000007">
    <property type="protein sequence ID" value="TCO75695.1"/>
    <property type="molecule type" value="Genomic_DNA"/>
</dbReference>
<dbReference type="NCBIfam" id="TIGR01388">
    <property type="entry name" value="rnd"/>
    <property type="match status" value="1"/>
</dbReference>
<dbReference type="InterPro" id="IPR036397">
    <property type="entry name" value="RNaseH_sf"/>
</dbReference>
<keyword evidence="9" id="KW-1185">Reference proteome</keyword>
<dbReference type="SUPFAM" id="SSF53098">
    <property type="entry name" value="Ribonuclease H-like"/>
    <property type="match status" value="1"/>
</dbReference>
<sequence length="366" mass="41009">METQQALERVLPALRESEALAVDTEFMRRDTFFPQIALLQLSAGEHALLIDPLGIEDTSPIRDLLADERIVKVLHSASEDLEVFDRWLQLSPQPLFDTQRAAGFLDRGFGLGYRAMVETYCGVQLDKGETRSDWLKRPLSSSQCDYAALDVAYLLPIYRDMRAAVEREGKLEWVFDDGRTATDSAGSAARDYYLRIKSAWKLNRRQLAVLRAVCDWREEQAMSRDKPRSWIIPDAACLDIARSGELDADSLAQVPGLSPGVLRRYSGDLVACVSAARALPDSELPPLLPGPLTADERRLLKALKQRGKQIAAALGAAPESLLPSKDYERLLRESLGDPVPVPAHWHGWRKPRVIDPLRNFLAERRA</sequence>
<evidence type="ECO:0000313" key="8">
    <source>
        <dbReference type="EMBL" id="TCO75695.1"/>
    </source>
</evidence>
<evidence type="ECO:0000256" key="1">
    <source>
        <dbReference type="ARBA" id="ARBA00022490"/>
    </source>
</evidence>
<protein>
    <recommendedName>
        <fullName evidence="6">Ribonuclease D</fullName>
        <shortName evidence="6">RNase D</shortName>
        <ecNumber evidence="6">3.1.13.5</ecNumber>
    </recommendedName>
</protein>
<comment type="similarity">
    <text evidence="6">Belongs to the RNase D family.</text>
</comment>
<keyword evidence="5 6" id="KW-0269">Exonuclease</keyword>
<dbReference type="SMART" id="SM00474">
    <property type="entry name" value="35EXOc"/>
    <property type="match status" value="1"/>
</dbReference>